<name>A0A1W6JHG2_9CAUD</name>
<gene>
    <name evidence="1" type="ORF">LW31_047</name>
</gene>
<protein>
    <submittedName>
        <fullName evidence="1">Uncharacterized protein</fullName>
    </submittedName>
</protein>
<organism evidence="1 2">
    <name type="scientific">Lactococcus phage LW31</name>
    <dbReference type="NCBI Taxonomy" id="1965478"/>
    <lineage>
        <taxon>Viruses</taxon>
        <taxon>Duplodnaviria</taxon>
        <taxon>Heunggongvirae</taxon>
        <taxon>Uroviricota</taxon>
        <taxon>Caudoviricetes</taxon>
        <taxon>Teubervirus</taxon>
        <taxon>Teubervirus LW31</taxon>
    </lineage>
</organism>
<reference evidence="1 2" key="1">
    <citation type="journal article" date="2017" name="Viruses">
        <title>Phage Biodiversity in Artisanal Cheese Wheys Reflects the Complexity of the Fermentation Process.</title>
        <authorList>
            <person name="Mahony J."/>
            <person name="Moscarelli A."/>
            <person name="Kelleher P."/>
            <person name="Lugli G.A."/>
            <person name="Ventura M."/>
            <person name="Settanni L."/>
            <person name="van Sinderen D."/>
        </authorList>
    </citation>
    <scope>NUCLEOTIDE SEQUENCE [LARGE SCALE GENOMIC DNA]</scope>
</reference>
<evidence type="ECO:0000313" key="1">
    <source>
        <dbReference type="EMBL" id="ARM65649.1"/>
    </source>
</evidence>
<evidence type="ECO:0000313" key="2">
    <source>
        <dbReference type="Proteomes" id="UP000224502"/>
    </source>
</evidence>
<proteinExistence type="predicted"/>
<keyword evidence="2" id="KW-1185">Reference proteome</keyword>
<accession>A0A1W6JHG2</accession>
<sequence>MIKYTCVICEKEYPFEDTSLIDNQLVCSQCLWDELWGTRDPKPPVLDLINGYRAELKNPYVSSIGVKDVLWMLDEIENSLKED</sequence>
<dbReference type="EMBL" id="KY554762">
    <property type="protein sequence ID" value="ARM65649.1"/>
    <property type="molecule type" value="Genomic_DNA"/>
</dbReference>
<dbReference type="Proteomes" id="UP000224502">
    <property type="component" value="Segment"/>
</dbReference>